<evidence type="ECO:0000256" key="3">
    <source>
        <dbReference type="ARBA" id="ARBA00004370"/>
    </source>
</evidence>
<sequence>MRPVRHRAAVPGRACRHRRGRVDVMKAVRNHKAYWAFIGHRVSGLLLALFLPFHFLALGLALEGAARLDGFLKFAELPLVKIAEWGLVILLGLHLAFGLRLLVMEFFPWKAPRDARLGWVGWGTGLAMLVGVVFLIRVF</sequence>
<dbReference type="AlphaFoldDB" id="A0A261S119"/>
<comment type="subunit">
    <text evidence="12">Part of an enzyme complex containing four subunits: a flavoprotein, an iron-sulfur protein, plus two membrane-anchoring proteins, SdhC and SdhD. The complex can form homotrimers.</text>
</comment>
<comment type="cofactor">
    <cofactor evidence="1">
        <name>heme</name>
        <dbReference type="ChEBI" id="CHEBI:30413"/>
    </cofactor>
</comment>
<evidence type="ECO:0000256" key="4">
    <source>
        <dbReference type="ARBA" id="ARBA00007244"/>
    </source>
</evidence>
<dbReference type="InterPro" id="IPR014314">
    <property type="entry name" value="Succ_DH_cytb556"/>
</dbReference>
<evidence type="ECO:0000256" key="12">
    <source>
        <dbReference type="ARBA" id="ARBA00025912"/>
    </source>
</evidence>
<keyword evidence="7 13" id="KW-0812">Transmembrane</keyword>
<keyword evidence="6" id="KW-0349">Heme</keyword>
<evidence type="ECO:0000256" key="8">
    <source>
        <dbReference type="ARBA" id="ARBA00022723"/>
    </source>
</evidence>
<gene>
    <name evidence="14" type="ORF">CAL29_24105</name>
</gene>
<dbReference type="OrthoDB" id="8964564at2"/>
<keyword evidence="8" id="KW-0479">Metal-binding</keyword>
<dbReference type="GO" id="GO:0009055">
    <property type="term" value="F:electron transfer activity"/>
    <property type="evidence" value="ECO:0007669"/>
    <property type="project" value="InterPro"/>
</dbReference>
<proteinExistence type="inferred from homology"/>
<organism evidence="14 15">
    <name type="scientific">Bordetella genomosp. 10</name>
    <dbReference type="NCBI Taxonomy" id="1416804"/>
    <lineage>
        <taxon>Bacteria</taxon>
        <taxon>Pseudomonadati</taxon>
        <taxon>Pseudomonadota</taxon>
        <taxon>Betaproteobacteria</taxon>
        <taxon>Burkholderiales</taxon>
        <taxon>Alcaligenaceae</taxon>
        <taxon>Bordetella</taxon>
    </lineage>
</organism>
<name>A0A261S119_9BORD</name>
<evidence type="ECO:0000256" key="11">
    <source>
        <dbReference type="ARBA" id="ARBA00023136"/>
    </source>
</evidence>
<keyword evidence="15" id="KW-1185">Reference proteome</keyword>
<accession>A0A261S119</accession>
<keyword evidence="9 13" id="KW-1133">Transmembrane helix</keyword>
<comment type="subcellular location">
    <subcellularLocation>
        <location evidence="3">Membrane</location>
    </subcellularLocation>
</comment>
<feature type="transmembrane region" description="Helical" evidence="13">
    <location>
        <begin position="115"/>
        <end position="136"/>
    </location>
</feature>
<dbReference type="Gene3D" id="1.20.1300.10">
    <property type="entry name" value="Fumarate reductase/succinate dehydrogenase, transmembrane subunit"/>
    <property type="match status" value="1"/>
</dbReference>
<keyword evidence="11 13" id="KW-0472">Membrane</keyword>
<feature type="transmembrane region" description="Helical" evidence="13">
    <location>
        <begin position="82"/>
        <end position="103"/>
    </location>
</feature>
<evidence type="ECO:0000256" key="7">
    <source>
        <dbReference type="ARBA" id="ARBA00022692"/>
    </source>
</evidence>
<comment type="caution">
    <text evidence="14">The sequence shown here is derived from an EMBL/GenBank/DDBJ whole genome shotgun (WGS) entry which is preliminary data.</text>
</comment>
<evidence type="ECO:0000256" key="13">
    <source>
        <dbReference type="SAM" id="Phobius"/>
    </source>
</evidence>
<reference evidence="15" key="1">
    <citation type="submission" date="2017-05" db="EMBL/GenBank/DDBJ databases">
        <title>Complete and WGS of Bordetella genogroups.</title>
        <authorList>
            <person name="Spilker T."/>
            <person name="Lipuma J."/>
        </authorList>
    </citation>
    <scope>NUCLEOTIDE SEQUENCE [LARGE SCALE GENOMIC DNA]</scope>
    <source>
        <strain evidence="15">AU16122</strain>
    </source>
</reference>
<comment type="function">
    <text evidence="2">Membrane-anchoring subunit of succinate dehydrogenase (SDH).</text>
</comment>
<dbReference type="GO" id="GO:0046872">
    <property type="term" value="F:metal ion binding"/>
    <property type="evidence" value="ECO:0007669"/>
    <property type="project" value="UniProtKB-KW"/>
</dbReference>
<dbReference type="SUPFAM" id="SSF81343">
    <property type="entry name" value="Fumarate reductase respiratory complex transmembrane subunits"/>
    <property type="match status" value="1"/>
</dbReference>
<comment type="similarity">
    <text evidence="4">Belongs to the cytochrome b560 family.</text>
</comment>
<dbReference type="Pfam" id="PF01127">
    <property type="entry name" value="Sdh_cyt"/>
    <property type="match status" value="1"/>
</dbReference>
<evidence type="ECO:0000256" key="6">
    <source>
        <dbReference type="ARBA" id="ARBA00022617"/>
    </source>
</evidence>
<dbReference type="InterPro" id="IPR034804">
    <property type="entry name" value="SQR/QFR_C/D"/>
</dbReference>
<dbReference type="EMBL" id="NEVM01000005">
    <property type="protein sequence ID" value="OZI31034.1"/>
    <property type="molecule type" value="Genomic_DNA"/>
</dbReference>
<dbReference type="InterPro" id="IPR000701">
    <property type="entry name" value="SuccDH_FuR_B_TM-su"/>
</dbReference>
<keyword evidence="10" id="KW-0408">Iron</keyword>
<dbReference type="NCBIfam" id="TIGR02970">
    <property type="entry name" value="succ_dehyd_cytB"/>
    <property type="match status" value="1"/>
</dbReference>
<evidence type="ECO:0000256" key="10">
    <source>
        <dbReference type="ARBA" id="ARBA00023004"/>
    </source>
</evidence>
<feature type="transmembrane region" description="Helical" evidence="13">
    <location>
        <begin position="42"/>
        <end position="62"/>
    </location>
</feature>
<evidence type="ECO:0000313" key="15">
    <source>
        <dbReference type="Proteomes" id="UP000216020"/>
    </source>
</evidence>
<evidence type="ECO:0000256" key="1">
    <source>
        <dbReference type="ARBA" id="ARBA00001971"/>
    </source>
</evidence>
<dbReference type="GO" id="GO:0016020">
    <property type="term" value="C:membrane"/>
    <property type="evidence" value="ECO:0007669"/>
    <property type="project" value="UniProtKB-SubCell"/>
</dbReference>
<evidence type="ECO:0000256" key="5">
    <source>
        <dbReference type="ARBA" id="ARBA00020076"/>
    </source>
</evidence>
<dbReference type="Proteomes" id="UP000216020">
    <property type="component" value="Unassembled WGS sequence"/>
</dbReference>
<protein>
    <recommendedName>
        <fullName evidence="5">Succinate dehydrogenase cytochrome b556 subunit</fullName>
    </recommendedName>
</protein>
<dbReference type="InterPro" id="IPR039023">
    <property type="entry name" value="SdhC_prok"/>
</dbReference>
<dbReference type="GO" id="GO:0006099">
    <property type="term" value="P:tricarboxylic acid cycle"/>
    <property type="evidence" value="ECO:0007669"/>
    <property type="project" value="InterPro"/>
</dbReference>
<evidence type="ECO:0000256" key="2">
    <source>
        <dbReference type="ARBA" id="ARBA00004050"/>
    </source>
</evidence>
<dbReference type="PANTHER" id="PTHR41910">
    <property type="entry name" value="SUCCINATE DEHYDROGENASE 2 MEMBRANE SUBUNIT SDHC"/>
    <property type="match status" value="1"/>
</dbReference>
<evidence type="ECO:0000313" key="14">
    <source>
        <dbReference type="EMBL" id="OZI31034.1"/>
    </source>
</evidence>
<dbReference type="PANTHER" id="PTHR41910:SF1">
    <property type="entry name" value="SUCCINATE DEHYDROGENASE HYDROPHOBIC MEMBRANE ANCHOR SUBUNIT"/>
    <property type="match status" value="1"/>
</dbReference>
<evidence type="ECO:0000256" key="9">
    <source>
        <dbReference type="ARBA" id="ARBA00022989"/>
    </source>
</evidence>